<feature type="domain" description="FecR protein" evidence="2">
    <location>
        <begin position="192"/>
        <end position="288"/>
    </location>
</feature>
<feature type="domain" description="Protein FecR C-terminal" evidence="4">
    <location>
        <begin position="343"/>
        <end position="408"/>
    </location>
</feature>
<dbReference type="InterPro" id="IPR006860">
    <property type="entry name" value="FecR"/>
</dbReference>
<keyword evidence="1" id="KW-0812">Transmembrane</keyword>
<protein>
    <submittedName>
        <fullName evidence="5">FecR domain-containing protein</fullName>
    </submittedName>
</protein>
<dbReference type="InterPro" id="IPR032623">
    <property type="entry name" value="FecR_N"/>
</dbReference>
<dbReference type="PANTHER" id="PTHR30273">
    <property type="entry name" value="PERIPLASMIC SIGNAL SENSOR AND SIGMA FACTOR ACTIVATOR FECR-RELATED"/>
    <property type="match status" value="1"/>
</dbReference>
<dbReference type="Proteomes" id="UP001220610">
    <property type="component" value="Chromosome"/>
</dbReference>
<keyword evidence="1" id="KW-0472">Membrane</keyword>
<organism evidence="5 6">
    <name type="scientific">Candidatus Pseudobacter hemicellulosilyticus</name>
    <dbReference type="NCBI Taxonomy" id="3121375"/>
    <lineage>
        <taxon>Bacteria</taxon>
        <taxon>Pseudomonadati</taxon>
        <taxon>Bacteroidota</taxon>
        <taxon>Chitinophagia</taxon>
        <taxon>Chitinophagales</taxon>
        <taxon>Chitinophagaceae</taxon>
        <taxon>Pseudobacter</taxon>
    </lineage>
</organism>
<dbReference type="Pfam" id="PF16220">
    <property type="entry name" value="DUF4880"/>
    <property type="match status" value="1"/>
</dbReference>
<gene>
    <name evidence="5" type="ORF">P0Y53_10095</name>
</gene>
<dbReference type="PANTHER" id="PTHR30273:SF2">
    <property type="entry name" value="PROTEIN FECR"/>
    <property type="match status" value="1"/>
</dbReference>
<reference evidence="5" key="1">
    <citation type="submission" date="2023-03" db="EMBL/GenBank/DDBJ databases">
        <title>Andean soil-derived lignocellulolytic bacterial consortium as a source of novel taxa and putative plastic-active enzymes.</title>
        <authorList>
            <person name="Diaz-Garcia L."/>
            <person name="Chuvochina M."/>
            <person name="Feuerriegel G."/>
            <person name="Bunk B."/>
            <person name="Sproer C."/>
            <person name="Streit W.R."/>
            <person name="Rodriguez L.M."/>
            <person name="Overmann J."/>
            <person name="Jimenez D.J."/>
        </authorList>
    </citation>
    <scope>NUCLEOTIDE SEQUENCE</scope>
    <source>
        <strain evidence="5">MAG 7</strain>
    </source>
</reference>
<dbReference type="InterPro" id="IPR012373">
    <property type="entry name" value="Ferrdict_sens_TM"/>
</dbReference>
<evidence type="ECO:0000259" key="2">
    <source>
        <dbReference type="Pfam" id="PF04773"/>
    </source>
</evidence>
<dbReference type="Pfam" id="PF16344">
    <property type="entry name" value="FecR_C"/>
    <property type="match status" value="1"/>
</dbReference>
<evidence type="ECO:0000256" key="1">
    <source>
        <dbReference type="SAM" id="Phobius"/>
    </source>
</evidence>
<dbReference type="InterPro" id="IPR032508">
    <property type="entry name" value="FecR_C"/>
</dbReference>
<dbReference type="EMBL" id="CP119311">
    <property type="protein sequence ID" value="WEK37853.1"/>
    <property type="molecule type" value="Genomic_DNA"/>
</dbReference>
<feature type="domain" description="FecR N-terminal" evidence="3">
    <location>
        <begin position="17"/>
        <end position="45"/>
    </location>
</feature>
<sequence length="412" mass="44235">MSFSESTIAHLALKQLSGSLSAEEQAQLEAWQAASPQHRALFNRLLNMQELKNDLQTWIQVQEKAQAMEAPVPEDPVATLRTAHRVHFMRRWGWAAAVLLLAGAGTMTWFLTADRTSTATNTGSSHKTTPADILPGTSKALLTLADGTVITLDSAANGAIAQQGSASIVKLANGELRYDTKGQASGGVMINTLSTPPGGQYHLVLPDGSRIWLNAASSVSYPASFTGKDRTIRITGEAYLEVALNKASPFFVDVNGKTSVQVLGTSFNINSYEEEGTIRTTLLEGSVRVIPAATTTAPGAGGNGTALLLKPGQQAQVARQTLAVSIADNVDVNQTIAWKNGLFNFNHADLSTMMRELSRWYNIKVLYEGVLPATSIEGKLKRDVKLSVVLQWLSDMGIKSRLDDRTLTLSAG</sequence>
<dbReference type="Gene3D" id="3.55.50.30">
    <property type="match status" value="1"/>
</dbReference>
<name>A0AAJ5WWH6_9BACT</name>
<accession>A0AAJ5WWH6</accession>
<dbReference type="GO" id="GO:0016989">
    <property type="term" value="F:sigma factor antagonist activity"/>
    <property type="evidence" value="ECO:0007669"/>
    <property type="project" value="TreeGrafter"/>
</dbReference>
<evidence type="ECO:0000313" key="5">
    <source>
        <dbReference type="EMBL" id="WEK37853.1"/>
    </source>
</evidence>
<dbReference type="AlphaFoldDB" id="A0AAJ5WWH6"/>
<proteinExistence type="predicted"/>
<dbReference type="Gene3D" id="2.60.120.1440">
    <property type="match status" value="1"/>
</dbReference>
<evidence type="ECO:0000313" key="6">
    <source>
        <dbReference type="Proteomes" id="UP001220610"/>
    </source>
</evidence>
<evidence type="ECO:0000259" key="4">
    <source>
        <dbReference type="Pfam" id="PF16344"/>
    </source>
</evidence>
<dbReference type="Pfam" id="PF04773">
    <property type="entry name" value="FecR"/>
    <property type="match status" value="1"/>
</dbReference>
<keyword evidence="1" id="KW-1133">Transmembrane helix</keyword>
<feature type="transmembrane region" description="Helical" evidence="1">
    <location>
        <begin position="92"/>
        <end position="111"/>
    </location>
</feature>
<evidence type="ECO:0000259" key="3">
    <source>
        <dbReference type="Pfam" id="PF16220"/>
    </source>
</evidence>